<keyword evidence="3" id="KW-0813">Transport</keyword>
<dbReference type="InterPro" id="IPR000914">
    <property type="entry name" value="SBP_5_dom"/>
</dbReference>
<organism evidence="6 7">
    <name type="scientific">Methanosarcina horonobensis HB-1 = JCM 15518</name>
    <dbReference type="NCBI Taxonomy" id="1434110"/>
    <lineage>
        <taxon>Archaea</taxon>
        <taxon>Methanobacteriati</taxon>
        <taxon>Methanobacteriota</taxon>
        <taxon>Stenosarchaea group</taxon>
        <taxon>Methanomicrobia</taxon>
        <taxon>Methanosarcinales</taxon>
        <taxon>Methanosarcinaceae</taxon>
        <taxon>Methanosarcina</taxon>
    </lineage>
</organism>
<gene>
    <name evidence="6" type="ORF">MSHOH_1172</name>
</gene>
<dbReference type="Pfam" id="PF00496">
    <property type="entry name" value="SBP_bac_5"/>
    <property type="match status" value="1"/>
</dbReference>
<evidence type="ECO:0000313" key="6">
    <source>
        <dbReference type="EMBL" id="AKB77655.1"/>
    </source>
</evidence>
<dbReference type="Gene3D" id="3.40.190.10">
    <property type="entry name" value="Periplasmic binding protein-like II"/>
    <property type="match status" value="1"/>
</dbReference>
<feature type="domain" description="Solute-binding protein family 5" evidence="5">
    <location>
        <begin position="70"/>
        <end position="432"/>
    </location>
</feature>
<evidence type="ECO:0000256" key="3">
    <source>
        <dbReference type="ARBA" id="ARBA00022448"/>
    </source>
</evidence>
<comment type="similarity">
    <text evidence="2">Belongs to the bacterial solute-binding protein 5 family.</text>
</comment>
<dbReference type="SUPFAM" id="SSF53850">
    <property type="entry name" value="Periplasmic binding protein-like II"/>
    <property type="match status" value="1"/>
</dbReference>
<dbReference type="PANTHER" id="PTHR30290">
    <property type="entry name" value="PERIPLASMIC BINDING COMPONENT OF ABC TRANSPORTER"/>
    <property type="match status" value="1"/>
</dbReference>
<dbReference type="PATRIC" id="fig|1434110.4.peg.1457"/>
<dbReference type="OrthoDB" id="194307at2157"/>
<evidence type="ECO:0000256" key="4">
    <source>
        <dbReference type="ARBA" id="ARBA00022729"/>
    </source>
</evidence>
<dbReference type="GO" id="GO:1904680">
    <property type="term" value="F:peptide transmembrane transporter activity"/>
    <property type="evidence" value="ECO:0007669"/>
    <property type="project" value="TreeGrafter"/>
</dbReference>
<name>A0A0E3WTX8_9EURY</name>
<keyword evidence="4" id="KW-0732">Signal</keyword>
<dbReference type="InterPro" id="IPR030678">
    <property type="entry name" value="Peptide/Ni-bd"/>
</dbReference>
<dbReference type="EMBL" id="CP009516">
    <property type="protein sequence ID" value="AKB77655.1"/>
    <property type="molecule type" value="Genomic_DNA"/>
</dbReference>
<dbReference type="GO" id="GO:0042597">
    <property type="term" value="C:periplasmic space"/>
    <property type="evidence" value="ECO:0007669"/>
    <property type="project" value="UniProtKB-ARBA"/>
</dbReference>
<dbReference type="PROSITE" id="PS51257">
    <property type="entry name" value="PROKAR_LIPOPROTEIN"/>
    <property type="match status" value="1"/>
</dbReference>
<dbReference type="GO" id="GO:0043190">
    <property type="term" value="C:ATP-binding cassette (ABC) transporter complex"/>
    <property type="evidence" value="ECO:0007669"/>
    <property type="project" value="InterPro"/>
</dbReference>
<dbReference type="CDD" id="cd08490">
    <property type="entry name" value="PBP2_NikA_DppA_OppA_like_3"/>
    <property type="match status" value="1"/>
</dbReference>
<evidence type="ECO:0000259" key="5">
    <source>
        <dbReference type="Pfam" id="PF00496"/>
    </source>
</evidence>
<accession>A0A0E3WTX8</accession>
<dbReference type="KEGG" id="mhor:MSHOH_1172"/>
<evidence type="ECO:0000256" key="2">
    <source>
        <dbReference type="ARBA" id="ARBA00005695"/>
    </source>
</evidence>
<dbReference type="Gene3D" id="3.90.76.10">
    <property type="entry name" value="Dipeptide-binding Protein, Domain 1"/>
    <property type="match status" value="1"/>
</dbReference>
<reference evidence="6 7" key="1">
    <citation type="submission" date="2014-07" db="EMBL/GenBank/DDBJ databases">
        <title>Methanogenic archaea and the global carbon cycle.</title>
        <authorList>
            <person name="Henriksen J.R."/>
            <person name="Luke J."/>
            <person name="Reinhart S."/>
            <person name="Benedict M.N."/>
            <person name="Youngblut N.D."/>
            <person name="Metcalf M.E."/>
            <person name="Whitaker R.J."/>
            <person name="Metcalf W.W."/>
        </authorList>
    </citation>
    <scope>NUCLEOTIDE SEQUENCE [LARGE SCALE GENOMIC DNA]</scope>
    <source>
        <strain evidence="6 7">HB-1</strain>
    </source>
</reference>
<dbReference type="HOGENOM" id="CLU_017028_7_5_2"/>
<dbReference type="GeneID" id="24830341"/>
<proteinExistence type="inferred from homology"/>
<dbReference type="InterPro" id="IPR039424">
    <property type="entry name" value="SBP_5"/>
</dbReference>
<evidence type="ECO:0000313" key="7">
    <source>
        <dbReference type="Proteomes" id="UP000033101"/>
    </source>
</evidence>
<dbReference type="AlphaFoldDB" id="A0A0E3WTX8"/>
<sequence length="516" mass="57728">MKRKEEVILVLLALVVMGAGCADQEQKESIRTLSISGQWSPNTIDPHLSGYISQRLGYVETLVGVDYEGKIIPNLAKSWEVSSDGKNWTFILREGVRFHDGTRFTAVTMKDSLERSFVKSDSVFGKIPVSAIETPDNLTLTISLDSPFPALPAYLSRAESAALAPGSYDAGGNVTKPIGTGPFIFESWKPEEEIVVVKNPDYWGQAASVDKVIYRVIPEALTRKMLLDSKEIQIAMILPPEIAEEYTEKDGYTVLQQPIARVRMIGFNTEKEPFDDKRVRQAVNYAIDREAIVTYILHGYGTTAAGLFPPNFYWANQRIAPYTYDTEKAKSLLEEAGWTDTDGDGTLDKDGRPLKITLVTYPERAELPPIAEVIEQQLRKVGFETELKVLNTDAANSLRNKGEFDIFLVGRGLLFVPDPDEIMMTDYHSNGTSIDGWGAYHWHSDRVDELIEQARTTSDTAARKELYDEVQAIVVEEAPVAYLNYYVNIDVTTSNIEGYRLHPTEYSLNLENVSIA</sequence>
<dbReference type="PIRSF" id="PIRSF002741">
    <property type="entry name" value="MppA"/>
    <property type="match status" value="1"/>
</dbReference>
<dbReference type="RefSeq" id="WP_048138164.1">
    <property type="nucleotide sequence ID" value="NZ_BBCW01000011.1"/>
</dbReference>
<dbReference type="Proteomes" id="UP000033101">
    <property type="component" value="Chromosome"/>
</dbReference>
<dbReference type="PANTHER" id="PTHR30290:SF10">
    <property type="entry name" value="PERIPLASMIC OLIGOPEPTIDE-BINDING PROTEIN-RELATED"/>
    <property type="match status" value="1"/>
</dbReference>
<dbReference type="GO" id="GO:0015833">
    <property type="term" value="P:peptide transport"/>
    <property type="evidence" value="ECO:0007669"/>
    <property type="project" value="TreeGrafter"/>
</dbReference>
<dbReference type="Gene3D" id="3.10.105.10">
    <property type="entry name" value="Dipeptide-binding Protein, Domain 3"/>
    <property type="match status" value="1"/>
</dbReference>
<evidence type="ECO:0000256" key="1">
    <source>
        <dbReference type="ARBA" id="ARBA00004196"/>
    </source>
</evidence>
<dbReference type="STRING" id="1434110.MSHOH_1172"/>
<protein>
    <submittedName>
        <fullName evidence="6">Oligopeptide ABC transporter, periplasmic oligopeptide-binding protein OppA</fullName>
    </submittedName>
</protein>
<comment type="subcellular location">
    <subcellularLocation>
        <location evidence="1">Cell envelope</location>
    </subcellularLocation>
</comment>
<keyword evidence="7" id="KW-1185">Reference proteome</keyword>
<dbReference type="FunFam" id="3.10.105.10:FF:000006">
    <property type="entry name" value="Peptide ABC transporter substrate-binding protein"/>
    <property type="match status" value="1"/>
</dbReference>